<name>A0A8S9S8Y3_BRACR</name>
<accession>A0A8S9S8Y3</accession>
<organism evidence="2 3">
    <name type="scientific">Brassica cretica</name>
    <name type="common">Mustard</name>
    <dbReference type="NCBI Taxonomy" id="69181"/>
    <lineage>
        <taxon>Eukaryota</taxon>
        <taxon>Viridiplantae</taxon>
        <taxon>Streptophyta</taxon>
        <taxon>Embryophyta</taxon>
        <taxon>Tracheophyta</taxon>
        <taxon>Spermatophyta</taxon>
        <taxon>Magnoliopsida</taxon>
        <taxon>eudicotyledons</taxon>
        <taxon>Gunneridae</taxon>
        <taxon>Pentapetalae</taxon>
        <taxon>rosids</taxon>
        <taxon>malvids</taxon>
        <taxon>Brassicales</taxon>
        <taxon>Brassicaceae</taxon>
        <taxon>Brassiceae</taxon>
        <taxon>Brassica</taxon>
    </lineage>
</organism>
<dbReference type="AlphaFoldDB" id="A0A8S9S8Y3"/>
<dbReference type="EMBL" id="QGKX02000088">
    <property type="protein sequence ID" value="KAF3589677.1"/>
    <property type="molecule type" value="Genomic_DNA"/>
</dbReference>
<evidence type="ECO:0000256" key="1">
    <source>
        <dbReference type="SAM" id="MobiDB-lite"/>
    </source>
</evidence>
<sequence length="324" mass="36557">MALQTSATRNTINHRSTTYASSTENISRLLEGSMRASPKSSTAIFLEEKMQKGTTNLMDDHENQFPCEHVQGSWEEDQSKTINGDDDHGFLVHPKESEKNVSCDHDVQEDGDGVDDDHKNATPPLTFIEKWLLEETSTGVQMEEMSHLMELSNMLLWRGFEFVRRGGLSRAAPRNQSRRGFLKPLILPSLLFFEMEETVFIEIGTFKSYKAILTCINVVTSNAILSQVINSLEASNDTKLQTPAMMIDDNLDFNLFVSDSQGRGHQEYFYSPILAALLLDPWNRATTAEASSRIPVGFGVVVGFSYELKQSDMWPQDILIYLEN</sequence>
<evidence type="ECO:0000313" key="3">
    <source>
        <dbReference type="Proteomes" id="UP000712600"/>
    </source>
</evidence>
<proteinExistence type="predicted"/>
<feature type="region of interest" description="Disordered" evidence="1">
    <location>
        <begin position="1"/>
        <end position="24"/>
    </location>
</feature>
<evidence type="ECO:0000313" key="2">
    <source>
        <dbReference type="EMBL" id="KAF3589677.1"/>
    </source>
</evidence>
<comment type="caution">
    <text evidence="2">The sequence shown here is derived from an EMBL/GenBank/DDBJ whole genome shotgun (WGS) entry which is preliminary data.</text>
</comment>
<dbReference type="Proteomes" id="UP000712600">
    <property type="component" value="Unassembled WGS sequence"/>
</dbReference>
<reference evidence="2" key="1">
    <citation type="submission" date="2019-12" db="EMBL/GenBank/DDBJ databases">
        <title>Genome sequencing and annotation of Brassica cretica.</title>
        <authorList>
            <person name="Studholme D.J."/>
            <person name="Sarris P."/>
        </authorList>
    </citation>
    <scope>NUCLEOTIDE SEQUENCE</scope>
    <source>
        <strain evidence="2">PFS-109/04</strain>
        <tissue evidence="2">Leaf</tissue>
    </source>
</reference>
<protein>
    <submittedName>
        <fullName evidence="2">Uncharacterized protein</fullName>
    </submittedName>
</protein>
<gene>
    <name evidence="2" type="ORF">F2Q69_00026115</name>
</gene>